<dbReference type="PANTHER" id="PTHR43298">
    <property type="entry name" value="MULTIDRUG RESISTANCE PROTEIN NORM-RELATED"/>
    <property type="match status" value="1"/>
</dbReference>
<dbReference type="InterPro" id="IPR050222">
    <property type="entry name" value="MATE_MdtK"/>
</dbReference>
<reference evidence="11 12" key="1">
    <citation type="submission" date="2018-12" db="EMBL/GenBank/DDBJ databases">
        <authorList>
            <person name="Li S."/>
            <person name="Yang R."/>
            <person name="Chen G."/>
            <person name="Zou L."/>
            <person name="Zhang C."/>
            <person name="Chen Y."/>
            <person name="Liu Z."/>
            <person name="Li Y."/>
            <person name="Yan Y."/>
            <person name="Huang M."/>
            <person name="Chen T."/>
        </authorList>
    </citation>
    <scope>NUCLEOTIDE SEQUENCE [LARGE SCALE GENOMIC DNA]</scope>
    <source>
        <strain evidence="11 12">1257</strain>
    </source>
</reference>
<accession>A0A3Q8U241</accession>
<feature type="transmembrane region" description="Helical" evidence="10">
    <location>
        <begin position="184"/>
        <end position="204"/>
    </location>
</feature>
<evidence type="ECO:0000256" key="3">
    <source>
        <dbReference type="ARBA" id="ARBA00022449"/>
    </source>
</evidence>
<evidence type="ECO:0000256" key="1">
    <source>
        <dbReference type="ARBA" id="ARBA00004429"/>
    </source>
</evidence>
<keyword evidence="4" id="KW-1003">Cell membrane</keyword>
<dbReference type="GO" id="GO:0042910">
    <property type="term" value="F:xenobiotic transmembrane transporter activity"/>
    <property type="evidence" value="ECO:0007669"/>
    <property type="project" value="InterPro"/>
</dbReference>
<dbReference type="Pfam" id="PF01554">
    <property type="entry name" value="MatE"/>
    <property type="match status" value="2"/>
</dbReference>
<feature type="transmembrane region" description="Helical" evidence="10">
    <location>
        <begin position="36"/>
        <end position="54"/>
    </location>
</feature>
<dbReference type="NCBIfam" id="TIGR00797">
    <property type="entry name" value="matE"/>
    <property type="match status" value="1"/>
</dbReference>
<feature type="transmembrane region" description="Helical" evidence="10">
    <location>
        <begin position="370"/>
        <end position="389"/>
    </location>
</feature>
<protein>
    <recommendedName>
        <fullName evidence="9">Multidrug-efflux transporter</fullName>
    </recommendedName>
</protein>
<evidence type="ECO:0000256" key="6">
    <source>
        <dbReference type="ARBA" id="ARBA00022989"/>
    </source>
</evidence>
<feature type="transmembrane region" description="Helical" evidence="10">
    <location>
        <begin position="154"/>
        <end position="172"/>
    </location>
</feature>
<dbReference type="InterPro" id="IPR048279">
    <property type="entry name" value="MdtK-like"/>
</dbReference>
<dbReference type="EMBL" id="CP034338">
    <property type="protein sequence ID" value="AZL69085.1"/>
    <property type="molecule type" value="Genomic_DNA"/>
</dbReference>
<feature type="transmembrane region" description="Helical" evidence="10">
    <location>
        <begin position="410"/>
        <end position="428"/>
    </location>
</feature>
<dbReference type="OrthoDB" id="9780160at2"/>
<feature type="transmembrane region" description="Helical" evidence="10">
    <location>
        <begin position="298"/>
        <end position="321"/>
    </location>
</feature>
<feature type="transmembrane region" description="Helical" evidence="10">
    <location>
        <begin position="260"/>
        <end position="286"/>
    </location>
</feature>
<dbReference type="GO" id="GO:0006811">
    <property type="term" value="P:monoatomic ion transport"/>
    <property type="evidence" value="ECO:0007669"/>
    <property type="project" value="UniProtKB-KW"/>
</dbReference>
<gene>
    <name evidence="11" type="ORF">EJA05_15740</name>
</gene>
<keyword evidence="6 10" id="KW-1133">Transmembrane helix</keyword>
<feature type="transmembrane region" description="Helical" evidence="10">
    <location>
        <begin position="60"/>
        <end position="83"/>
    </location>
</feature>
<dbReference type="Proteomes" id="UP000268230">
    <property type="component" value="Chromosome"/>
</dbReference>
<dbReference type="AlphaFoldDB" id="A0A3Q8U241"/>
<evidence type="ECO:0000256" key="9">
    <source>
        <dbReference type="ARBA" id="ARBA00031636"/>
    </source>
</evidence>
<evidence type="ECO:0000256" key="4">
    <source>
        <dbReference type="ARBA" id="ARBA00022475"/>
    </source>
</evidence>
<organism evidence="11 12">
    <name type="scientific">Pseudomonas entomophila</name>
    <dbReference type="NCBI Taxonomy" id="312306"/>
    <lineage>
        <taxon>Bacteria</taxon>
        <taxon>Pseudomonadati</taxon>
        <taxon>Pseudomonadota</taxon>
        <taxon>Gammaproteobacteria</taxon>
        <taxon>Pseudomonadales</taxon>
        <taxon>Pseudomonadaceae</taxon>
        <taxon>Pseudomonas</taxon>
    </lineage>
</organism>
<keyword evidence="8 10" id="KW-0472">Membrane</keyword>
<proteinExistence type="predicted"/>
<dbReference type="GO" id="GO:0005886">
    <property type="term" value="C:plasma membrane"/>
    <property type="evidence" value="ECO:0007669"/>
    <property type="project" value="UniProtKB-SubCell"/>
</dbReference>
<keyword evidence="5 10" id="KW-0812">Transmembrane</keyword>
<dbReference type="PANTHER" id="PTHR43298:SF2">
    <property type="entry name" value="FMN_FAD EXPORTER YEEO-RELATED"/>
    <property type="match status" value="1"/>
</dbReference>
<feature type="transmembrane region" description="Helical" evidence="10">
    <location>
        <begin position="434"/>
        <end position="454"/>
    </location>
</feature>
<evidence type="ECO:0000256" key="2">
    <source>
        <dbReference type="ARBA" id="ARBA00022448"/>
    </source>
</evidence>
<dbReference type="InterPro" id="IPR002528">
    <property type="entry name" value="MATE_fam"/>
</dbReference>
<feature type="transmembrane region" description="Helical" evidence="10">
    <location>
        <begin position="118"/>
        <end position="142"/>
    </location>
</feature>
<dbReference type="GO" id="GO:0015297">
    <property type="term" value="F:antiporter activity"/>
    <property type="evidence" value="ECO:0007669"/>
    <property type="project" value="UniProtKB-KW"/>
</dbReference>
<evidence type="ECO:0000256" key="10">
    <source>
        <dbReference type="SAM" id="Phobius"/>
    </source>
</evidence>
<evidence type="ECO:0000256" key="8">
    <source>
        <dbReference type="ARBA" id="ARBA00023136"/>
    </source>
</evidence>
<feature type="transmembrane region" description="Helical" evidence="10">
    <location>
        <begin position="216"/>
        <end position="239"/>
    </location>
</feature>
<dbReference type="PIRSF" id="PIRSF006603">
    <property type="entry name" value="DinF"/>
    <property type="match status" value="1"/>
</dbReference>
<evidence type="ECO:0000256" key="7">
    <source>
        <dbReference type="ARBA" id="ARBA00023065"/>
    </source>
</evidence>
<evidence type="ECO:0000313" key="11">
    <source>
        <dbReference type="EMBL" id="AZL69085.1"/>
    </source>
</evidence>
<dbReference type="KEGG" id="pory:EJA05_15740"/>
<keyword evidence="7" id="KW-0406">Ion transport</keyword>
<sequence>MSINGISIRGVCQLEVFTVTASVKHSAVSWLAELPGLLRLALPLVLGLSAAELISLTDTVLLASLGTVVLACVALTSSAGLIFHAGLYGMLATLSVRVGHAFGADDPSAVTRTLCAGLGYGLLIGTLGCLAMLAALPLLQWLGVPLPDMTLLTPYWQAMAVFLIPYCLIVVFKDVLEAIGRPWVAVWLVMSAVLFNIPLSYGLIHGHFGLPTLGLVGAGIAGVLAESLALLLALAYWCLAPSLARYRQLPHGHKLRWRTLLGEGWPLGMGYLAEAGAVVIAAWMLGWLGNAALAANQVVHSIGALLYMLPLGMAAAVSIRISQAQGRGETARIRAIGSATFVSVSAWMLLATVLLVLFGRRIAEAMSDDPQVVAIAVPMFVVVAAMQVADGLQSTALGALRGLQDYRWPVGVTMVSYWLLALPLSYWLAFHSALGAVGVWVGFASGLAVAAVLLPWRFYRLQAAPAPMALVQPR</sequence>
<evidence type="ECO:0000256" key="5">
    <source>
        <dbReference type="ARBA" id="ARBA00022692"/>
    </source>
</evidence>
<name>A0A3Q8U241_9PSED</name>
<comment type="subcellular location">
    <subcellularLocation>
        <location evidence="1">Cell inner membrane</location>
        <topology evidence="1">Multi-pass membrane protein</topology>
    </subcellularLocation>
</comment>
<keyword evidence="3" id="KW-0050">Antiport</keyword>
<evidence type="ECO:0000313" key="12">
    <source>
        <dbReference type="Proteomes" id="UP000268230"/>
    </source>
</evidence>
<feature type="transmembrane region" description="Helical" evidence="10">
    <location>
        <begin position="333"/>
        <end position="358"/>
    </location>
</feature>
<keyword evidence="2" id="KW-0813">Transport</keyword>
<dbReference type="CDD" id="cd13131">
    <property type="entry name" value="MATE_NorM_like"/>
    <property type="match status" value="1"/>
</dbReference>